<evidence type="ECO:0000256" key="5">
    <source>
        <dbReference type="ARBA" id="ARBA00022801"/>
    </source>
</evidence>
<evidence type="ECO:0000256" key="4">
    <source>
        <dbReference type="ARBA" id="ARBA00022759"/>
    </source>
</evidence>
<reference evidence="8 9" key="1">
    <citation type="submission" date="2024-06" db="EMBL/GenBank/DDBJ databases">
        <title>Genomic Encyclopedia of Type Strains, Phase IV (KMG-IV): sequencing the most valuable type-strain genomes for metagenomic binning, comparative biology and taxonomic classification.</title>
        <authorList>
            <person name="Goeker M."/>
        </authorList>
    </citation>
    <scope>NUCLEOTIDE SEQUENCE [LARGE SCALE GENOMIC DNA]</scope>
    <source>
        <strain evidence="8 9">DSM 29846</strain>
    </source>
</reference>
<evidence type="ECO:0000256" key="7">
    <source>
        <dbReference type="ARBA" id="ARBA00023016"/>
    </source>
</evidence>
<protein>
    <submittedName>
        <fullName evidence="8">RNA binding protein YcfA (HicA-like mRNA interferase family)</fullName>
    </submittedName>
</protein>
<keyword evidence="2" id="KW-1277">Toxin-antitoxin system</keyword>
<dbReference type="Proteomes" id="UP001549036">
    <property type="component" value="Unassembled WGS sequence"/>
</dbReference>
<organism evidence="8 9">
    <name type="scientific">Mesorhizobium shonense</name>
    <dbReference type="NCBI Taxonomy" id="1209948"/>
    <lineage>
        <taxon>Bacteria</taxon>
        <taxon>Pseudomonadati</taxon>
        <taxon>Pseudomonadota</taxon>
        <taxon>Alphaproteobacteria</taxon>
        <taxon>Hyphomicrobiales</taxon>
        <taxon>Phyllobacteriaceae</taxon>
        <taxon>Mesorhizobium</taxon>
    </lineage>
</organism>
<evidence type="ECO:0000313" key="9">
    <source>
        <dbReference type="Proteomes" id="UP001549036"/>
    </source>
</evidence>
<keyword evidence="7" id="KW-0346">Stress response</keyword>
<accession>A0ABV2I3R8</accession>
<dbReference type="Gene3D" id="3.30.920.30">
    <property type="entry name" value="Hypothetical protein"/>
    <property type="match status" value="1"/>
</dbReference>
<dbReference type="InterPro" id="IPR012933">
    <property type="entry name" value="HicA_mRNA_interferase"/>
</dbReference>
<keyword evidence="5" id="KW-0378">Hydrolase</keyword>
<sequence length="64" mass="7097">MNNFAPLTKKLLSQAGWQFLRSGKGDHEIWTNPISGRKVTVDHAIKSRHTANAILKQAGLPKAF</sequence>
<dbReference type="RefSeq" id="WP_126097462.1">
    <property type="nucleotide sequence ID" value="NZ_JBEPLM010000023.1"/>
</dbReference>
<evidence type="ECO:0000256" key="6">
    <source>
        <dbReference type="ARBA" id="ARBA00022884"/>
    </source>
</evidence>
<evidence type="ECO:0000256" key="2">
    <source>
        <dbReference type="ARBA" id="ARBA00022649"/>
    </source>
</evidence>
<evidence type="ECO:0000256" key="1">
    <source>
        <dbReference type="ARBA" id="ARBA00006620"/>
    </source>
</evidence>
<dbReference type="Pfam" id="PF07927">
    <property type="entry name" value="HicA_toxin"/>
    <property type="match status" value="1"/>
</dbReference>
<dbReference type="EMBL" id="JBEPLM010000023">
    <property type="protein sequence ID" value="MET3597391.1"/>
    <property type="molecule type" value="Genomic_DNA"/>
</dbReference>
<keyword evidence="6" id="KW-0694">RNA-binding</keyword>
<name>A0ABV2I3R8_9HYPH</name>
<dbReference type="InterPro" id="IPR038570">
    <property type="entry name" value="HicA_sf"/>
</dbReference>
<keyword evidence="3" id="KW-0540">Nuclease</keyword>
<comment type="caution">
    <text evidence="8">The sequence shown here is derived from an EMBL/GenBank/DDBJ whole genome shotgun (WGS) entry which is preliminary data.</text>
</comment>
<comment type="similarity">
    <text evidence="1">Belongs to the HicA mRNA interferase family.</text>
</comment>
<proteinExistence type="inferred from homology"/>
<keyword evidence="9" id="KW-1185">Reference proteome</keyword>
<gene>
    <name evidence="8" type="ORF">ABID26_006816</name>
</gene>
<evidence type="ECO:0000256" key="3">
    <source>
        <dbReference type="ARBA" id="ARBA00022722"/>
    </source>
</evidence>
<dbReference type="SUPFAM" id="SSF54786">
    <property type="entry name" value="YcfA/nrd intein domain"/>
    <property type="match status" value="1"/>
</dbReference>
<keyword evidence="4" id="KW-0255">Endonuclease</keyword>
<evidence type="ECO:0000313" key="8">
    <source>
        <dbReference type="EMBL" id="MET3597391.1"/>
    </source>
</evidence>